<dbReference type="EMBL" id="AMCI01002156">
    <property type="protein sequence ID" value="EJX03448.1"/>
    <property type="molecule type" value="Genomic_DNA"/>
</dbReference>
<reference evidence="1" key="1">
    <citation type="journal article" date="2012" name="PLoS ONE">
        <title>Gene sets for utilization of primary and secondary nutrition supplies in the distal gut of endangered iberian lynx.</title>
        <authorList>
            <person name="Alcaide M."/>
            <person name="Messina E."/>
            <person name="Richter M."/>
            <person name="Bargiela R."/>
            <person name="Peplies J."/>
            <person name="Huws S.A."/>
            <person name="Newbold C.J."/>
            <person name="Golyshin P.N."/>
            <person name="Simon M.A."/>
            <person name="Lopez G."/>
            <person name="Yakimov M.M."/>
            <person name="Ferrer M."/>
        </authorList>
    </citation>
    <scope>NUCLEOTIDE SEQUENCE</scope>
</reference>
<evidence type="ECO:0000313" key="1">
    <source>
        <dbReference type="EMBL" id="EJX03448.1"/>
    </source>
</evidence>
<protein>
    <submittedName>
        <fullName evidence="1">Uncharacterized protein</fullName>
    </submittedName>
</protein>
<dbReference type="Pfam" id="PF13149">
    <property type="entry name" value="Mfa_like_1"/>
    <property type="match status" value="1"/>
</dbReference>
<proteinExistence type="predicted"/>
<gene>
    <name evidence="1" type="ORF">EVA_08452</name>
</gene>
<dbReference type="InterPro" id="IPR025049">
    <property type="entry name" value="Mfa-like_1"/>
</dbReference>
<comment type="caution">
    <text evidence="1">The sequence shown here is derived from an EMBL/GenBank/DDBJ whole genome shotgun (WGS) entry which is preliminary data.</text>
</comment>
<organism evidence="1">
    <name type="scientific">gut metagenome</name>
    <dbReference type="NCBI Taxonomy" id="749906"/>
    <lineage>
        <taxon>unclassified sequences</taxon>
        <taxon>metagenomes</taxon>
        <taxon>organismal metagenomes</taxon>
    </lineage>
</organism>
<name>J9GMH1_9ZZZZ</name>
<dbReference type="AlphaFoldDB" id="J9GMH1"/>
<accession>J9GMH1</accession>
<sequence>MDFIAFHPKLKDTPGYSLQVASSTQQTLRYALSMIPERQVDILYAIHRRVTRDMHQGKAPLHFRHALTQVSFLARTELANLEIDIEDIKIHNLAFYGALTLPAGAETISQSNWVPGDKVTLDLSPNRLPAVVEHIAQEPVEVSQQLYLPQVLTAWNPAQQSIKQANDARQSYLSVLCRIRQRGVYVWGDSNHFQRMFIPFAASWEPGKRYVYTLTFGGGYDENGHKVVAPIGFDVEEAAWDTQHTAVPVVPLK</sequence>